<dbReference type="AlphaFoldDB" id="A0A847SKX3"/>
<organism evidence="16 17">
    <name type="scientific">Leeia aquatica</name>
    <dbReference type="NCBI Taxonomy" id="2725557"/>
    <lineage>
        <taxon>Bacteria</taxon>
        <taxon>Pseudomonadati</taxon>
        <taxon>Pseudomonadota</taxon>
        <taxon>Betaproteobacteria</taxon>
        <taxon>Neisseriales</taxon>
        <taxon>Leeiaceae</taxon>
        <taxon>Leeia</taxon>
    </lineage>
</organism>
<dbReference type="PRINTS" id="PR02008">
    <property type="entry name" value="RCMTFAMILY"/>
</dbReference>
<comment type="catalytic activity">
    <reaction evidence="13">
        <text>cytidine(967) in 16S rRNA + S-adenosyl-L-methionine = 5-methylcytidine(967) in 16S rRNA + S-adenosyl-L-homocysteine + H(+)</text>
        <dbReference type="Rhea" id="RHEA:42748"/>
        <dbReference type="Rhea" id="RHEA-COMP:10219"/>
        <dbReference type="Rhea" id="RHEA-COMP:10220"/>
        <dbReference type="ChEBI" id="CHEBI:15378"/>
        <dbReference type="ChEBI" id="CHEBI:57856"/>
        <dbReference type="ChEBI" id="CHEBI:59789"/>
        <dbReference type="ChEBI" id="CHEBI:74483"/>
        <dbReference type="ChEBI" id="CHEBI:82748"/>
        <dbReference type="EC" id="2.1.1.176"/>
    </reaction>
</comment>
<feature type="binding site" evidence="14">
    <location>
        <position position="316"/>
    </location>
    <ligand>
        <name>S-adenosyl-L-methionine</name>
        <dbReference type="ChEBI" id="CHEBI:59789"/>
    </ligand>
</feature>
<dbReference type="EMBL" id="JABAIM010000004">
    <property type="protein sequence ID" value="NLR76572.1"/>
    <property type="molecule type" value="Genomic_DNA"/>
</dbReference>
<evidence type="ECO:0000256" key="12">
    <source>
        <dbReference type="ARBA" id="ARBA00031088"/>
    </source>
</evidence>
<dbReference type="PROSITE" id="PS51686">
    <property type="entry name" value="SAM_MT_RSMB_NOP"/>
    <property type="match status" value="1"/>
</dbReference>
<evidence type="ECO:0000259" key="15">
    <source>
        <dbReference type="PROSITE" id="PS51686"/>
    </source>
</evidence>
<feature type="binding site" evidence="14">
    <location>
        <position position="297"/>
    </location>
    <ligand>
        <name>S-adenosyl-L-methionine</name>
        <dbReference type="ChEBI" id="CHEBI:59789"/>
    </ligand>
</feature>
<keyword evidence="17" id="KW-1185">Reference proteome</keyword>
<keyword evidence="7 14" id="KW-0489">Methyltransferase</keyword>
<keyword evidence="6" id="KW-0698">rRNA processing</keyword>
<dbReference type="InterPro" id="IPR006027">
    <property type="entry name" value="NusB_RsmB_TIM44"/>
</dbReference>
<gene>
    <name evidence="16" type="primary">rsmB</name>
    <name evidence="16" type="ORF">HF682_15500</name>
</gene>
<dbReference type="Gene3D" id="1.10.287.730">
    <property type="entry name" value="Helix hairpin bin"/>
    <property type="match status" value="1"/>
</dbReference>
<dbReference type="InterPro" id="IPR029063">
    <property type="entry name" value="SAM-dependent_MTases_sf"/>
</dbReference>
<evidence type="ECO:0000256" key="2">
    <source>
        <dbReference type="ARBA" id="ARBA00004496"/>
    </source>
</evidence>
<dbReference type="GO" id="GO:0003723">
    <property type="term" value="F:RNA binding"/>
    <property type="evidence" value="ECO:0007669"/>
    <property type="project" value="UniProtKB-UniRule"/>
</dbReference>
<comment type="function">
    <text evidence="1">Specifically methylates the cytosine at position 967 (m5C967) of 16S rRNA.</text>
</comment>
<dbReference type="PANTHER" id="PTHR22807">
    <property type="entry name" value="NOP2 YEAST -RELATED NOL1/NOP2/FMU SUN DOMAIN-CONTAINING"/>
    <property type="match status" value="1"/>
</dbReference>
<dbReference type="Pfam" id="PF01029">
    <property type="entry name" value="NusB"/>
    <property type="match status" value="1"/>
</dbReference>
<evidence type="ECO:0000313" key="16">
    <source>
        <dbReference type="EMBL" id="NLR76572.1"/>
    </source>
</evidence>
<comment type="subcellular location">
    <subcellularLocation>
        <location evidence="2">Cytoplasm</location>
    </subcellularLocation>
</comment>
<keyword evidence="9 14" id="KW-0949">S-adenosyl-L-methionine</keyword>
<evidence type="ECO:0000256" key="1">
    <source>
        <dbReference type="ARBA" id="ARBA00002724"/>
    </source>
</evidence>
<accession>A0A847SKX3</accession>
<keyword evidence="10 14" id="KW-0694">RNA-binding</keyword>
<evidence type="ECO:0000256" key="11">
    <source>
        <dbReference type="ARBA" id="ARBA00030399"/>
    </source>
</evidence>
<dbReference type="NCBIfam" id="TIGR00563">
    <property type="entry name" value="rsmB"/>
    <property type="match status" value="1"/>
</dbReference>
<name>A0A847SKX3_9NEIS</name>
<evidence type="ECO:0000313" key="17">
    <source>
        <dbReference type="Proteomes" id="UP000587991"/>
    </source>
</evidence>
<dbReference type="RefSeq" id="WP_168878243.1">
    <property type="nucleotide sequence ID" value="NZ_JABAIM010000004.1"/>
</dbReference>
<dbReference type="Gene3D" id="3.40.50.150">
    <property type="entry name" value="Vaccinia Virus protein VP39"/>
    <property type="match status" value="1"/>
</dbReference>
<dbReference type="InterPro" id="IPR004573">
    <property type="entry name" value="rRNA_ssu_MeTfrase_B"/>
</dbReference>
<dbReference type="Gene3D" id="1.10.940.10">
    <property type="entry name" value="NusB-like"/>
    <property type="match status" value="1"/>
</dbReference>
<evidence type="ECO:0000256" key="3">
    <source>
        <dbReference type="ARBA" id="ARBA00007494"/>
    </source>
</evidence>
<feature type="binding site" evidence="14">
    <location>
        <begin position="249"/>
        <end position="255"/>
    </location>
    <ligand>
        <name>S-adenosyl-L-methionine</name>
        <dbReference type="ChEBI" id="CHEBI:59789"/>
    </ligand>
</feature>
<dbReference type="InterPro" id="IPR018314">
    <property type="entry name" value="RsmB/NOL1/NOP2-like_CS"/>
</dbReference>
<dbReference type="CDD" id="cd02440">
    <property type="entry name" value="AdoMet_MTases"/>
    <property type="match status" value="1"/>
</dbReference>
<evidence type="ECO:0000256" key="14">
    <source>
        <dbReference type="PROSITE-ProRule" id="PRU01023"/>
    </source>
</evidence>
<dbReference type="Pfam" id="PF22458">
    <property type="entry name" value="RsmF-B_ferredox"/>
    <property type="match status" value="1"/>
</dbReference>
<dbReference type="InterPro" id="IPR023267">
    <property type="entry name" value="RCMT"/>
</dbReference>
<dbReference type="SUPFAM" id="SSF53335">
    <property type="entry name" value="S-adenosyl-L-methionine-dependent methyltransferases"/>
    <property type="match status" value="1"/>
</dbReference>
<evidence type="ECO:0000256" key="10">
    <source>
        <dbReference type="ARBA" id="ARBA00022884"/>
    </source>
</evidence>
<dbReference type="Gene3D" id="3.30.70.1170">
    <property type="entry name" value="Sun protein, domain 3"/>
    <property type="match status" value="1"/>
</dbReference>
<evidence type="ECO:0000256" key="9">
    <source>
        <dbReference type="ARBA" id="ARBA00022691"/>
    </source>
</evidence>
<comment type="caution">
    <text evidence="16">The sequence shown here is derived from an EMBL/GenBank/DDBJ whole genome shotgun (WGS) entry which is preliminary data.</text>
</comment>
<dbReference type="GO" id="GO:0005737">
    <property type="term" value="C:cytoplasm"/>
    <property type="evidence" value="ECO:0007669"/>
    <property type="project" value="UniProtKB-SubCell"/>
</dbReference>
<dbReference type="InterPro" id="IPR001678">
    <property type="entry name" value="MeTrfase_RsmB-F_NOP2_dom"/>
</dbReference>
<dbReference type="PROSITE" id="PS01153">
    <property type="entry name" value="NOL1_NOP2_SUN"/>
    <property type="match status" value="1"/>
</dbReference>
<keyword evidence="8 14" id="KW-0808">Transferase</keyword>
<dbReference type="FunFam" id="3.40.50.150:FF:000022">
    <property type="entry name" value="Ribosomal RNA small subunit methyltransferase B"/>
    <property type="match status" value="1"/>
</dbReference>
<evidence type="ECO:0000256" key="6">
    <source>
        <dbReference type="ARBA" id="ARBA00022552"/>
    </source>
</evidence>
<evidence type="ECO:0000256" key="8">
    <source>
        <dbReference type="ARBA" id="ARBA00022679"/>
    </source>
</evidence>
<evidence type="ECO:0000256" key="13">
    <source>
        <dbReference type="ARBA" id="ARBA00047283"/>
    </source>
</evidence>
<feature type="domain" description="SAM-dependent MTase RsmB/NOP-type" evidence="15">
    <location>
        <begin position="161"/>
        <end position="421"/>
    </location>
</feature>
<dbReference type="InterPro" id="IPR049560">
    <property type="entry name" value="MeTrfase_RsmB-F_NOP2_cat"/>
</dbReference>
<dbReference type="Pfam" id="PF01189">
    <property type="entry name" value="Methyltr_RsmB-F"/>
    <property type="match status" value="1"/>
</dbReference>
<dbReference type="InterPro" id="IPR035926">
    <property type="entry name" value="NusB-like_sf"/>
</dbReference>
<dbReference type="NCBIfam" id="NF008149">
    <property type="entry name" value="PRK10901.1"/>
    <property type="match status" value="1"/>
</dbReference>
<protein>
    <recommendedName>
        <fullName evidence="4">16S rRNA (cytosine(967)-C(5))-methyltransferase</fullName>
        <ecNumber evidence="4">2.1.1.176</ecNumber>
    </recommendedName>
    <alternativeName>
        <fullName evidence="11">16S rRNA m5C967 methyltransferase</fullName>
    </alternativeName>
    <alternativeName>
        <fullName evidence="12">rRNA (cytosine-C(5)-)-methyltransferase RsmB</fullName>
    </alternativeName>
</protein>
<reference evidence="16 17" key="1">
    <citation type="submission" date="2020-04" db="EMBL/GenBank/DDBJ databases">
        <title>Draft genome of Leeia sp. IMCC25680.</title>
        <authorList>
            <person name="Song J."/>
            <person name="Cho J.-C."/>
        </authorList>
    </citation>
    <scope>NUCLEOTIDE SEQUENCE [LARGE SCALE GENOMIC DNA]</scope>
    <source>
        <strain evidence="16 17">IMCC25680</strain>
    </source>
</reference>
<sequence>MFQIQRVATEVIGQVLAGRNLTEVLSETLQHDTELTPQQRGGIRDLCYGTLRHYGTLDAVLKQMMTRPPEDPRVRLVLLVALYQLQHTAAAPYAIVDHAVRQVARWLPPAKGMANAILRRFQRERRSLLEQAGNDPASRYALPGWWVNQLRQSYPERWKQIAEAGLLHPPMGLRVNLRQQTLVAYQQRLADEGLSATAVGEAGLLLQTPVPVSRLPGFSEGAVSVQDLGAQQAALLLDARDGMRVLDACAAPGGKTGHLLERHRLQLTALDVDASRLQRVQDNLDRLGGQATLLCGDASQPSAWWDGQPFDRILLDVPCSASGVVRRNPDIKLHRRPADIEQFARQQAALLDAIWPCLAVGGELLYATCSIFRAENQQQVVAFLERQPHAMLIPLGDDVATLQLLPDAQQDGFFYARLRKLA</sequence>
<dbReference type="PANTHER" id="PTHR22807:SF61">
    <property type="entry name" value="NOL1_NOP2_SUN FAMILY PROTEIN _ ANTITERMINATION NUSB DOMAIN-CONTAINING PROTEIN"/>
    <property type="match status" value="1"/>
</dbReference>
<comment type="similarity">
    <text evidence="3 14">Belongs to the class I-like SAM-binding methyltransferase superfamily. RsmB/NOP family.</text>
</comment>
<dbReference type="GO" id="GO:0008649">
    <property type="term" value="F:rRNA methyltransferase activity"/>
    <property type="evidence" value="ECO:0007669"/>
    <property type="project" value="InterPro"/>
</dbReference>
<proteinExistence type="inferred from homology"/>
<evidence type="ECO:0000256" key="4">
    <source>
        <dbReference type="ARBA" id="ARBA00012140"/>
    </source>
</evidence>
<evidence type="ECO:0000256" key="5">
    <source>
        <dbReference type="ARBA" id="ARBA00022490"/>
    </source>
</evidence>
<evidence type="ECO:0000256" key="7">
    <source>
        <dbReference type="ARBA" id="ARBA00022603"/>
    </source>
</evidence>
<feature type="active site" description="Nucleophile" evidence="14">
    <location>
        <position position="369"/>
    </location>
</feature>
<dbReference type="SUPFAM" id="SSF48013">
    <property type="entry name" value="NusB-like"/>
    <property type="match status" value="1"/>
</dbReference>
<dbReference type="InterPro" id="IPR054728">
    <property type="entry name" value="RsmB-like_ferredoxin"/>
</dbReference>
<dbReference type="Proteomes" id="UP000587991">
    <property type="component" value="Unassembled WGS sequence"/>
</dbReference>
<dbReference type="GO" id="GO:0006355">
    <property type="term" value="P:regulation of DNA-templated transcription"/>
    <property type="evidence" value="ECO:0007669"/>
    <property type="project" value="InterPro"/>
</dbReference>
<keyword evidence="5" id="KW-0963">Cytoplasm</keyword>
<dbReference type="EC" id="2.1.1.176" evidence="4"/>
<feature type="binding site" evidence="14">
    <location>
        <position position="271"/>
    </location>
    <ligand>
        <name>S-adenosyl-L-methionine</name>
        <dbReference type="ChEBI" id="CHEBI:59789"/>
    </ligand>
</feature>